<dbReference type="PRINTS" id="PR00420">
    <property type="entry name" value="RNGMNOXGNASE"/>
</dbReference>
<proteinExistence type="inferred from homology"/>
<keyword evidence="2" id="KW-0285">Flavoprotein</keyword>
<dbReference type="InterPro" id="IPR038220">
    <property type="entry name" value="PHOX_C_sf"/>
</dbReference>
<evidence type="ECO:0000256" key="3">
    <source>
        <dbReference type="ARBA" id="ARBA00022827"/>
    </source>
</evidence>
<dbReference type="Gene3D" id="3.50.50.60">
    <property type="entry name" value="FAD/NAD(P)-binding domain"/>
    <property type="match status" value="1"/>
</dbReference>
<dbReference type="InterPro" id="IPR012941">
    <property type="entry name" value="Phe_hydrox_C_dim_dom"/>
</dbReference>
<keyword evidence="4" id="KW-0560">Oxidoreductase</keyword>
<dbReference type="RefSeq" id="XP_018191389.1">
    <property type="nucleotide sequence ID" value="XM_018332004.1"/>
</dbReference>
<dbReference type="AlphaFoldDB" id="A0A165J784"/>
<dbReference type="InterPro" id="IPR036249">
    <property type="entry name" value="Thioredoxin-like_sf"/>
</dbReference>
<dbReference type="Gene3D" id="3.30.9.10">
    <property type="entry name" value="D-Amino Acid Oxidase, subunit A, domain 2"/>
    <property type="match status" value="1"/>
</dbReference>
<dbReference type="SUPFAM" id="SSF52833">
    <property type="entry name" value="Thioredoxin-like"/>
    <property type="match status" value="1"/>
</dbReference>
<feature type="region of interest" description="Disordered" evidence="5">
    <location>
        <begin position="1"/>
        <end position="59"/>
    </location>
</feature>
<keyword evidence="9" id="KW-1185">Reference proteome</keyword>
<dbReference type="InterPro" id="IPR050641">
    <property type="entry name" value="RIFMO-like"/>
</dbReference>
<dbReference type="OMA" id="IYDIAFW"/>
<evidence type="ECO:0000256" key="5">
    <source>
        <dbReference type="SAM" id="MobiDB-lite"/>
    </source>
</evidence>
<evidence type="ECO:0000313" key="9">
    <source>
        <dbReference type="Proteomes" id="UP000076632"/>
    </source>
</evidence>
<dbReference type="InterPro" id="IPR036188">
    <property type="entry name" value="FAD/NAD-bd_sf"/>
</dbReference>
<feature type="domain" description="Phenol hydroxylase-like C-terminal dimerisation" evidence="7">
    <location>
        <begin position="451"/>
        <end position="661"/>
    </location>
</feature>
<dbReference type="InterPro" id="IPR002938">
    <property type="entry name" value="FAD-bd"/>
</dbReference>
<dbReference type="Proteomes" id="UP000076632">
    <property type="component" value="Unassembled WGS sequence"/>
</dbReference>
<organism evidence="8 9">
    <name type="scientific">Xylona heveae (strain CBS 132557 / TC161)</name>
    <dbReference type="NCBI Taxonomy" id="1328760"/>
    <lineage>
        <taxon>Eukaryota</taxon>
        <taxon>Fungi</taxon>
        <taxon>Dikarya</taxon>
        <taxon>Ascomycota</taxon>
        <taxon>Pezizomycotina</taxon>
        <taxon>Xylonomycetes</taxon>
        <taxon>Xylonales</taxon>
        <taxon>Xylonaceae</taxon>
        <taxon>Xylona</taxon>
    </lineage>
</organism>
<evidence type="ECO:0000256" key="4">
    <source>
        <dbReference type="ARBA" id="ARBA00023002"/>
    </source>
</evidence>
<protein>
    <recommendedName>
        <fullName evidence="10">FAD binding domain-containing protein</fullName>
    </recommendedName>
</protein>
<dbReference type="PANTHER" id="PTHR43004:SF4">
    <property type="entry name" value="FAD-BINDING DOMAIN-CONTAINING PROTEIN"/>
    <property type="match status" value="1"/>
</dbReference>
<accession>A0A165J784</accession>
<sequence length="664" mass="73753">MKRARTDSYSPEANGVIFMANPGAHPTATTNGHTTTNANNNGHGSTENGNGNGKTNGSALRQEPTHVIVAGAGPAGVMLASNLVRFGIKTQIVDDRANRTSTGRADGLQPKTIETLKQLRLAEPLLQKGAKIFDICFWNATPDQTLHRTHREIHYPPFLDVEDPYILLVHQGMVEELFISDLQSRGISVARNTAYTRFSPPSKATSDVQVVFQDRVTGEEKSLRAQYLVGCDGAHSRVRKSIPQMEMQGESGTSAWGVLDGIVDTDFPDLWSKVVIHSETAGTILCIPREKGMTRLYIELTKSGPMSEAATEEFVMNQAREIMKPYSLTWKSVEWFGLYKVGQRVASRFMDESGRVFIAGDAAHTHSPKAAQGMNVSMHDSFNLSWKLNLAIRGLAGANLLATYENERRKIAQDLINFDYEHAQAFSAGDPKALARNFATNIRFIAGVGAEYGKNVLNKPEKTPRGKLRAGSLILPAMVERYVDANPVHLQLDIPMLGQFRIFFFTPNVHLASSFLKKVCAYATSLESVLGRVTDAAEESYKELPFPETDSDYFVQPDRYLPVSKCFTYALVTTMPKSTVEIAHLPPLLQKSKWTFYLDSIKDPTREPCTRKWVGKLEEDEVAIVNVRPDGYVGSIQRWNASAEDEATEACLWLDQYYGRFLIS</sequence>
<comment type="similarity">
    <text evidence="1">Belongs to the PheA/TfdB FAD monooxygenase family.</text>
</comment>
<dbReference type="Pfam" id="PF07976">
    <property type="entry name" value="Phe_hydrox_dim"/>
    <property type="match status" value="1"/>
</dbReference>
<dbReference type="InParanoid" id="A0A165J784"/>
<dbReference type="GeneID" id="28897141"/>
<dbReference type="STRING" id="1328760.A0A165J784"/>
<evidence type="ECO:0000259" key="6">
    <source>
        <dbReference type="Pfam" id="PF01494"/>
    </source>
</evidence>
<dbReference type="EMBL" id="KV407455">
    <property type="protein sequence ID" value="KZF25834.1"/>
    <property type="molecule type" value="Genomic_DNA"/>
</dbReference>
<dbReference type="OrthoDB" id="1716816at2759"/>
<gene>
    <name evidence="8" type="ORF">L228DRAFT_244762</name>
</gene>
<evidence type="ECO:0000256" key="2">
    <source>
        <dbReference type="ARBA" id="ARBA00022630"/>
    </source>
</evidence>
<dbReference type="GO" id="GO:0071949">
    <property type="term" value="F:FAD binding"/>
    <property type="evidence" value="ECO:0007669"/>
    <property type="project" value="InterPro"/>
</dbReference>
<dbReference type="Pfam" id="PF01494">
    <property type="entry name" value="FAD_binding_3"/>
    <property type="match status" value="1"/>
</dbReference>
<dbReference type="GO" id="GO:0016709">
    <property type="term" value="F:oxidoreductase activity, acting on paired donors, with incorporation or reduction of molecular oxygen, NAD(P)H as one donor, and incorporation of one atom of oxygen"/>
    <property type="evidence" value="ECO:0007669"/>
    <property type="project" value="UniProtKB-ARBA"/>
</dbReference>
<keyword evidence="3" id="KW-0274">FAD</keyword>
<evidence type="ECO:0008006" key="10">
    <source>
        <dbReference type="Google" id="ProtNLM"/>
    </source>
</evidence>
<evidence type="ECO:0000313" key="8">
    <source>
        <dbReference type="EMBL" id="KZF25834.1"/>
    </source>
</evidence>
<feature type="compositionally biased region" description="Low complexity" evidence="5">
    <location>
        <begin position="23"/>
        <end position="44"/>
    </location>
</feature>
<evidence type="ECO:0000259" key="7">
    <source>
        <dbReference type="Pfam" id="PF07976"/>
    </source>
</evidence>
<reference evidence="8 9" key="1">
    <citation type="journal article" date="2016" name="Fungal Biol.">
        <title>The genome of Xylona heveae provides a window into fungal endophytism.</title>
        <authorList>
            <person name="Gazis R."/>
            <person name="Kuo A."/>
            <person name="Riley R."/>
            <person name="LaButti K."/>
            <person name="Lipzen A."/>
            <person name="Lin J."/>
            <person name="Amirebrahimi M."/>
            <person name="Hesse C.N."/>
            <person name="Spatafora J.W."/>
            <person name="Henrissat B."/>
            <person name="Hainaut M."/>
            <person name="Grigoriev I.V."/>
            <person name="Hibbett D.S."/>
        </authorList>
    </citation>
    <scope>NUCLEOTIDE SEQUENCE [LARGE SCALE GENOMIC DNA]</scope>
    <source>
        <strain evidence="8 9">TC161</strain>
    </source>
</reference>
<feature type="domain" description="FAD-binding" evidence="6">
    <location>
        <begin position="65"/>
        <end position="418"/>
    </location>
</feature>
<dbReference type="PANTHER" id="PTHR43004">
    <property type="entry name" value="TRK SYSTEM POTASSIUM UPTAKE PROTEIN"/>
    <property type="match status" value="1"/>
</dbReference>
<name>A0A165J784_XYLHT</name>
<dbReference type="SUPFAM" id="SSF54373">
    <property type="entry name" value="FAD-linked reductases, C-terminal domain"/>
    <property type="match status" value="1"/>
</dbReference>
<dbReference type="Gene3D" id="3.40.30.20">
    <property type="match status" value="1"/>
</dbReference>
<dbReference type="SUPFAM" id="SSF51905">
    <property type="entry name" value="FAD/NAD(P)-binding domain"/>
    <property type="match status" value="1"/>
</dbReference>
<evidence type="ECO:0000256" key="1">
    <source>
        <dbReference type="ARBA" id="ARBA00007801"/>
    </source>
</evidence>